<dbReference type="InterPro" id="IPR051136">
    <property type="entry name" value="Intracellular_Lectin-GPT"/>
</dbReference>
<evidence type="ECO:0000256" key="6">
    <source>
        <dbReference type="SAM" id="MobiDB-lite"/>
    </source>
</evidence>
<name>D2VNU9_NAEGR</name>
<dbReference type="FunCoup" id="D2VNU9">
    <property type="interactions" value="37"/>
</dbReference>
<reference evidence="10 11" key="1">
    <citation type="journal article" date="2010" name="Cell">
        <title>The genome of Naegleria gruberi illuminates early eukaryotic versatility.</title>
        <authorList>
            <person name="Fritz-Laylin L.K."/>
            <person name="Prochnik S.E."/>
            <person name="Ginger M.L."/>
            <person name="Dacks J.B."/>
            <person name="Carpenter M.L."/>
            <person name="Field M.C."/>
            <person name="Kuo A."/>
            <person name="Paredez A."/>
            <person name="Chapman J."/>
            <person name="Pham J."/>
            <person name="Shu S."/>
            <person name="Neupane R."/>
            <person name="Cipriano M."/>
            <person name="Mancuso J."/>
            <person name="Tu H."/>
            <person name="Salamov A."/>
            <person name="Lindquist E."/>
            <person name="Shapiro H."/>
            <person name="Lucas S."/>
            <person name="Grigoriev I.V."/>
            <person name="Cande W.Z."/>
            <person name="Fulton C."/>
            <person name="Rokhsar D.S."/>
            <person name="Dawson S.C."/>
        </authorList>
    </citation>
    <scope>NUCLEOTIDE SEQUENCE [LARGE SCALE GENOMIC DNA]</scope>
    <source>
        <strain evidence="10 11">NEG-M</strain>
    </source>
</reference>
<dbReference type="PANTHER" id="PTHR12223:SF28">
    <property type="entry name" value="LECTIN, MANNOSE BINDING 1 LIKE"/>
    <property type="match status" value="1"/>
</dbReference>
<evidence type="ECO:0000313" key="11">
    <source>
        <dbReference type="Proteomes" id="UP000006671"/>
    </source>
</evidence>
<feature type="transmembrane region" description="Helical" evidence="7">
    <location>
        <begin position="577"/>
        <end position="597"/>
    </location>
</feature>
<feature type="compositionally biased region" description="Low complexity" evidence="6">
    <location>
        <begin position="89"/>
        <end position="99"/>
    </location>
</feature>
<dbReference type="GO" id="GO:0005537">
    <property type="term" value="F:D-mannose binding"/>
    <property type="evidence" value="ECO:0007669"/>
    <property type="project" value="TreeGrafter"/>
</dbReference>
<feature type="chain" id="PRO_5003038301" evidence="8">
    <location>
        <begin position="24"/>
        <end position="608"/>
    </location>
</feature>
<protein>
    <submittedName>
        <fullName evidence="10">Lectin</fullName>
    </submittedName>
</protein>
<dbReference type="InterPro" id="IPR005052">
    <property type="entry name" value="Lectin_leg"/>
</dbReference>
<accession>D2VNU9</accession>
<dbReference type="Gene3D" id="2.60.120.200">
    <property type="match status" value="1"/>
</dbReference>
<sequence length="608" mass="69957">MRANSRFVFALLLVLFLVPFILESIDQTASSLLTKSNSNINRYESTSISSSSIFVEAQRRRRRLNKILKKKKRYEEEEDDDDDEDDDNQQQQQQPPQQVDQDDESSGDNDSSNDKVVMEKHTFRPPFLFGGQQSVPHWEYGGSSIATESYIRVVPNIKSRTGYLWNLEPVHMKSWQVEFDIHIHNNHNPGADGMAFWYAKEPFKTGTLMGYTDSFEGLGILFDTYDNNMDGDNPAVIAISGNGQHVNYDVDHDFKANQLDRCRADIRNPSAGKTSVRVTYQNSMLGVYLDTANSGSFVKCFELNNIHLKEGFYFGLTAATGGLADNHDALNFITYDLNPAPVSNEGIQPPSHHHRGWYDPYEEFQKYLDKQKQDEEAMNHGKPAEHHQQQQQVNLQHEVHSEIERKKKETEQAWEEEQKIFNQLKEKMKHVDESQDASSKDQPPVQHHEGGHVTFNMQTGLLILEALEEVTRTIKKSSTKSDIINILEFVNEVSKKQEEVQAKFTEFSENTKRDVSGTLQELKRDTDTLNVQLRKLDSLITNIYNDVNNIQRSHGEIHSGISKQTESLGEMQRFGNGWLLVIFILFQVVFTVGFIYYRKFQESKSKFY</sequence>
<keyword evidence="5 7" id="KW-0472">Membrane</keyword>
<dbReference type="KEGG" id="ngr:NAEGRDRAFT_58781"/>
<evidence type="ECO:0000256" key="7">
    <source>
        <dbReference type="SAM" id="Phobius"/>
    </source>
</evidence>
<dbReference type="GO" id="GO:0005793">
    <property type="term" value="C:endoplasmic reticulum-Golgi intermediate compartment"/>
    <property type="evidence" value="ECO:0007669"/>
    <property type="project" value="TreeGrafter"/>
</dbReference>
<feature type="compositionally biased region" description="Acidic residues" evidence="6">
    <location>
        <begin position="76"/>
        <end position="88"/>
    </location>
</feature>
<dbReference type="AlphaFoldDB" id="D2VNU9"/>
<dbReference type="Pfam" id="PF03388">
    <property type="entry name" value="Lectin_leg-like"/>
    <property type="match status" value="1"/>
</dbReference>
<evidence type="ECO:0000256" key="2">
    <source>
        <dbReference type="ARBA" id="ARBA00022692"/>
    </source>
</evidence>
<feature type="region of interest" description="Disordered" evidence="6">
    <location>
        <begin position="427"/>
        <end position="451"/>
    </location>
</feature>
<evidence type="ECO:0000256" key="4">
    <source>
        <dbReference type="ARBA" id="ARBA00022989"/>
    </source>
</evidence>
<feature type="region of interest" description="Disordered" evidence="6">
    <location>
        <begin position="373"/>
        <end position="415"/>
    </location>
</feature>
<dbReference type="EMBL" id="GG738885">
    <property type="protein sequence ID" value="EFC41479.1"/>
    <property type="molecule type" value="Genomic_DNA"/>
</dbReference>
<feature type="domain" description="L-type lectin-like" evidence="9">
    <location>
        <begin position="115"/>
        <end position="337"/>
    </location>
</feature>
<dbReference type="SUPFAM" id="SSF49899">
    <property type="entry name" value="Concanavalin A-like lectins/glucanases"/>
    <property type="match status" value="1"/>
</dbReference>
<keyword evidence="4 7" id="KW-1133">Transmembrane helix</keyword>
<organism evidence="11">
    <name type="scientific">Naegleria gruberi</name>
    <name type="common">Amoeba</name>
    <dbReference type="NCBI Taxonomy" id="5762"/>
    <lineage>
        <taxon>Eukaryota</taxon>
        <taxon>Discoba</taxon>
        <taxon>Heterolobosea</taxon>
        <taxon>Tetramitia</taxon>
        <taxon>Eutetramitia</taxon>
        <taxon>Vahlkampfiidae</taxon>
        <taxon>Naegleria</taxon>
    </lineage>
</organism>
<proteinExistence type="predicted"/>
<dbReference type="InterPro" id="IPR013320">
    <property type="entry name" value="ConA-like_dom_sf"/>
</dbReference>
<gene>
    <name evidence="10" type="ORF">NAEGRDRAFT_58781</name>
</gene>
<dbReference type="InParanoid" id="D2VNU9"/>
<dbReference type="GO" id="GO:0000139">
    <property type="term" value="C:Golgi membrane"/>
    <property type="evidence" value="ECO:0007669"/>
    <property type="project" value="TreeGrafter"/>
</dbReference>
<dbReference type="CDD" id="cd07308">
    <property type="entry name" value="lectin_leg-like"/>
    <property type="match status" value="1"/>
</dbReference>
<dbReference type="RefSeq" id="XP_002674223.1">
    <property type="nucleotide sequence ID" value="XM_002674177.1"/>
</dbReference>
<dbReference type="PANTHER" id="PTHR12223">
    <property type="entry name" value="VESICULAR MANNOSE-BINDING LECTIN"/>
    <property type="match status" value="1"/>
</dbReference>
<evidence type="ECO:0000256" key="1">
    <source>
        <dbReference type="ARBA" id="ARBA00004479"/>
    </source>
</evidence>
<dbReference type="OMA" id="ATMRMVY"/>
<dbReference type="GO" id="GO:0030134">
    <property type="term" value="C:COPII-coated ER to Golgi transport vesicle"/>
    <property type="evidence" value="ECO:0007669"/>
    <property type="project" value="TreeGrafter"/>
</dbReference>
<evidence type="ECO:0000256" key="5">
    <source>
        <dbReference type="ARBA" id="ARBA00023136"/>
    </source>
</evidence>
<comment type="subcellular location">
    <subcellularLocation>
        <location evidence="1">Membrane</location>
        <topology evidence="1">Single-pass type I membrane protein</topology>
    </subcellularLocation>
</comment>
<feature type="compositionally biased region" description="Basic and acidic residues" evidence="6">
    <location>
        <begin position="397"/>
        <end position="415"/>
    </location>
</feature>
<evidence type="ECO:0000313" key="10">
    <source>
        <dbReference type="EMBL" id="EFC41479.1"/>
    </source>
</evidence>
<evidence type="ECO:0000256" key="8">
    <source>
        <dbReference type="SAM" id="SignalP"/>
    </source>
</evidence>
<dbReference type="PROSITE" id="PS51328">
    <property type="entry name" value="L_LECTIN_LIKE"/>
    <property type="match status" value="1"/>
</dbReference>
<dbReference type="STRING" id="5762.D2VNU9"/>
<keyword evidence="11" id="KW-1185">Reference proteome</keyword>
<feature type="signal peptide" evidence="8">
    <location>
        <begin position="1"/>
        <end position="23"/>
    </location>
</feature>
<feature type="compositionally biased region" description="Basic and acidic residues" evidence="6">
    <location>
        <begin position="373"/>
        <end position="388"/>
    </location>
</feature>
<keyword evidence="2 7" id="KW-0812">Transmembrane</keyword>
<keyword evidence="3 8" id="KW-0732">Signal</keyword>
<dbReference type="GeneID" id="8862429"/>
<dbReference type="VEuPathDB" id="AmoebaDB:NAEGRDRAFT_58781"/>
<evidence type="ECO:0000256" key="3">
    <source>
        <dbReference type="ARBA" id="ARBA00022729"/>
    </source>
</evidence>
<dbReference type="GO" id="GO:0005789">
    <property type="term" value="C:endoplasmic reticulum membrane"/>
    <property type="evidence" value="ECO:0007669"/>
    <property type="project" value="TreeGrafter"/>
</dbReference>
<evidence type="ECO:0000259" key="9">
    <source>
        <dbReference type="PROSITE" id="PS51328"/>
    </source>
</evidence>
<dbReference type="GO" id="GO:0006888">
    <property type="term" value="P:endoplasmic reticulum to Golgi vesicle-mediated transport"/>
    <property type="evidence" value="ECO:0007669"/>
    <property type="project" value="TreeGrafter"/>
</dbReference>
<dbReference type="OrthoDB" id="270293at2759"/>
<dbReference type="Proteomes" id="UP000006671">
    <property type="component" value="Unassembled WGS sequence"/>
</dbReference>
<feature type="region of interest" description="Disordered" evidence="6">
    <location>
        <begin position="72"/>
        <end position="114"/>
    </location>
</feature>
<dbReference type="eggNOG" id="KOG3838">
    <property type="taxonomic scope" value="Eukaryota"/>
</dbReference>